<keyword evidence="3" id="KW-1185">Reference proteome</keyword>
<reference evidence="2 3" key="1">
    <citation type="submission" date="2019-02" db="EMBL/GenBank/DDBJ databases">
        <title>Genome sequencing of the rare red list fungi Phlebia centrifuga.</title>
        <authorList>
            <person name="Buettner E."/>
            <person name="Kellner H."/>
        </authorList>
    </citation>
    <scope>NUCLEOTIDE SEQUENCE [LARGE SCALE GENOMIC DNA]</scope>
    <source>
        <strain evidence="2 3">DSM 108282</strain>
    </source>
</reference>
<name>A0A4S4KS31_9APHY</name>
<keyword evidence="1" id="KW-0175">Coiled coil</keyword>
<dbReference type="EMBL" id="SGPJ01000024">
    <property type="protein sequence ID" value="THH01416.1"/>
    <property type="molecule type" value="Genomic_DNA"/>
</dbReference>
<organism evidence="2 3">
    <name type="scientific">Hermanssonia centrifuga</name>
    <dbReference type="NCBI Taxonomy" id="98765"/>
    <lineage>
        <taxon>Eukaryota</taxon>
        <taxon>Fungi</taxon>
        <taxon>Dikarya</taxon>
        <taxon>Basidiomycota</taxon>
        <taxon>Agaricomycotina</taxon>
        <taxon>Agaricomycetes</taxon>
        <taxon>Polyporales</taxon>
        <taxon>Meruliaceae</taxon>
        <taxon>Hermanssonia</taxon>
    </lineage>
</organism>
<comment type="caution">
    <text evidence="2">The sequence shown here is derived from an EMBL/GenBank/DDBJ whole genome shotgun (WGS) entry which is preliminary data.</text>
</comment>
<feature type="coiled-coil region" evidence="1">
    <location>
        <begin position="19"/>
        <end position="125"/>
    </location>
</feature>
<dbReference type="AlphaFoldDB" id="A0A4S4KS31"/>
<evidence type="ECO:0000313" key="3">
    <source>
        <dbReference type="Proteomes" id="UP000309038"/>
    </source>
</evidence>
<sequence length="193" mass="22408">MISFETERLKTETHARRVIDALIHENQQLYESNKALEDSLQTMTADADFWESQRAGRVQEMQELAMAAFERCNALEAENTELKKAVHTFAAGSPTTTVQQLQKIVVNLTEELMRYRKREGDLKEKENIMRQKVNHNIIKAMRQQTEALKVQRRSLHSKNTNINIQNNNTSNQAMKHVTHDMPTIPSFQELFLI</sequence>
<evidence type="ECO:0000256" key="1">
    <source>
        <dbReference type="SAM" id="Coils"/>
    </source>
</evidence>
<accession>A0A4S4KS31</accession>
<dbReference type="Proteomes" id="UP000309038">
    <property type="component" value="Unassembled WGS sequence"/>
</dbReference>
<protein>
    <submittedName>
        <fullName evidence="2">Uncharacterized protein</fullName>
    </submittedName>
</protein>
<evidence type="ECO:0000313" key="2">
    <source>
        <dbReference type="EMBL" id="THH01416.1"/>
    </source>
</evidence>
<gene>
    <name evidence="2" type="ORF">EW026_g1260</name>
</gene>
<proteinExistence type="predicted"/>